<evidence type="ECO:0000313" key="1">
    <source>
        <dbReference type="EMBL" id="APG06470.1"/>
    </source>
</evidence>
<dbReference type="PIRSF" id="PIRSF039032">
    <property type="entry name" value="HigB-2"/>
    <property type="match status" value="1"/>
</dbReference>
<organism evidence="1 2">
    <name type="scientific">Luteibacter rhizovicinus DSM 16549</name>
    <dbReference type="NCBI Taxonomy" id="1440763"/>
    <lineage>
        <taxon>Bacteria</taxon>
        <taxon>Pseudomonadati</taxon>
        <taxon>Pseudomonadota</taxon>
        <taxon>Gammaproteobacteria</taxon>
        <taxon>Lysobacterales</taxon>
        <taxon>Rhodanobacteraceae</taxon>
        <taxon>Luteibacter</taxon>
    </lineage>
</organism>
<accession>A0A0G9HGJ0</accession>
<dbReference type="EMBL" id="CP017480">
    <property type="protein sequence ID" value="APG06470.1"/>
    <property type="molecule type" value="Genomic_DNA"/>
</dbReference>
<dbReference type="OrthoDB" id="197283at2"/>
<dbReference type="RefSeq" id="WP_046967999.1">
    <property type="nucleotide sequence ID" value="NZ_CP017480.1"/>
</dbReference>
<dbReference type="Pfam" id="PF06296">
    <property type="entry name" value="RelE"/>
    <property type="match status" value="1"/>
</dbReference>
<name>A0A0G9HGJ0_9GAMM</name>
<dbReference type="InterPro" id="IPR009387">
    <property type="entry name" value="HigB-2"/>
</dbReference>
<protein>
    <submittedName>
        <fullName evidence="1">Toxin HigB-2</fullName>
    </submittedName>
</protein>
<dbReference type="STRING" id="1440763.BJI69_09465"/>
<dbReference type="PATRIC" id="fig|1440763.5.peg.2217"/>
<dbReference type="AlphaFoldDB" id="A0A0G9HGJ0"/>
<gene>
    <name evidence="1" type="ORF">BJI69_09465</name>
</gene>
<evidence type="ECO:0000313" key="2">
    <source>
        <dbReference type="Proteomes" id="UP000182987"/>
    </source>
</evidence>
<sequence>MIFVETPAFTRRITELLEDDDYARLQWYLLEHPEVGDVMEGTGGLRKVRVAMAGRGKSAGARVIYYHFVPRSHIAMLLIFAKSEREDLTAEHRKTLRKIIETWKSHYEQVF</sequence>
<reference evidence="2" key="1">
    <citation type="submission" date="2016-09" db="EMBL/GenBank/DDBJ databases">
        <authorList>
            <person name="Lysoe E."/>
        </authorList>
    </citation>
    <scope>NUCLEOTIDE SEQUENCE [LARGE SCALE GENOMIC DNA]</scope>
    <source>
        <strain evidence="2">LJ96T</strain>
    </source>
</reference>
<proteinExistence type="predicted"/>
<dbReference type="Proteomes" id="UP000182987">
    <property type="component" value="Chromosome"/>
</dbReference>
<keyword evidence="2" id="KW-1185">Reference proteome</keyword>
<dbReference type="KEGG" id="lrz:BJI69_09465"/>